<name>A0ABW0KI45_9BACL</name>
<protein>
    <submittedName>
        <fullName evidence="2">Uncharacterized protein</fullName>
    </submittedName>
</protein>
<sequence>MSKQEYTAPGYFDGSVNVEFAEELIEGAKVESGAEQTGDNEEWRRYVSGNPYGA</sequence>
<keyword evidence="3" id="KW-1185">Reference proteome</keyword>
<feature type="region of interest" description="Disordered" evidence="1">
    <location>
        <begin position="30"/>
        <end position="54"/>
    </location>
</feature>
<comment type="caution">
    <text evidence="2">The sequence shown here is derived from an EMBL/GenBank/DDBJ whole genome shotgun (WGS) entry which is preliminary data.</text>
</comment>
<proteinExistence type="predicted"/>
<organism evidence="2 3">
    <name type="scientific">Paenibacillus aestuarii</name>
    <dbReference type="NCBI Taxonomy" id="516965"/>
    <lineage>
        <taxon>Bacteria</taxon>
        <taxon>Bacillati</taxon>
        <taxon>Bacillota</taxon>
        <taxon>Bacilli</taxon>
        <taxon>Bacillales</taxon>
        <taxon>Paenibacillaceae</taxon>
        <taxon>Paenibacillus</taxon>
    </lineage>
</organism>
<evidence type="ECO:0000313" key="2">
    <source>
        <dbReference type="EMBL" id="MFC5452890.1"/>
    </source>
</evidence>
<dbReference type="RefSeq" id="WP_270879152.1">
    <property type="nucleotide sequence ID" value="NZ_JAQFVF010000023.1"/>
</dbReference>
<evidence type="ECO:0000313" key="3">
    <source>
        <dbReference type="Proteomes" id="UP001596044"/>
    </source>
</evidence>
<reference evidence="3" key="1">
    <citation type="journal article" date="2019" name="Int. J. Syst. Evol. Microbiol.">
        <title>The Global Catalogue of Microorganisms (GCM) 10K type strain sequencing project: providing services to taxonomists for standard genome sequencing and annotation.</title>
        <authorList>
            <consortium name="The Broad Institute Genomics Platform"/>
            <consortium name="The Broad Institute Genome Sequencing Center for Infectious Disease"/>
            <person name="Wu L."/>
            <person name="Ma J."/>
        </authorList>
    </citation>
    <scope>NUCLEOTIDE SEQUENCE [LARGE SCALE GENOMIC DNA]</scope>
    <source>
        <strain evidence="3">KACC 11904</strain>
    </source>
</reference>
<dbReference type="Proteomes" id="UP001596044">
    <property type="component" value="Unassembled WGS sequence"/>
</dbReference>
<gene>
    <name evidence="2" type="ORF">ACFPOG_32280</name>
</gene>
<dbReference type="EMBL" id="JBHSMJ010000065">
    <property type="protein sequence ID" value="MFC5452890.1"/>
    <property type="molecule type" value="Genomic_DNA"/>
</dbReference>
<evidence type="ECO:0000256" key="1">
    <source>
        <dbReference type="SAM" id="MobiDB-lite"/>
    </source>
</evidence>
<accession>A0ABW0KI45</accession>